<dbReference type="AlphaFoldDB" id="A0A5M9I0B5"/>
<comment type="caution">
    <text evidence="2">The sequence shown here is derived from an EMBL/GenBank/DDBJ whole genome shotgun (WGS) entry which is preliminary data.</text>
</comment>
<dbReference type="OrthoDB" id="1864213at2"/>
<feature type="signal peptide" evidence="1">
    <location>
        <begin position="1"/>
        <end position="28"/>
    </location>
</feature>
<keyword evidence="3" id="KW-1185">Reference proteome</keyword>
<dbReference type="InterPro" id="IPR036691">
    <property type="entry name" value="Endo/exonu/phosph_ase_sf"/>
</dbReference>
<proteinExistence type="predicted"/>
<keyword evidence="2" id="KW-0255">Endonuclease</keyword>
<accession>A0A5M9I0B5</accession>
<dbReference type="GO" id="GO:0005737">
    <property type="term" value="C:cytoplasm"/>
    <property type="evidence" value="ECO:0007669"/>
    <property type="project" value="TreeGrafter"/>
</dbReference>
<protein>
    <submittedName>
        <fullName evidence="2">Endonuclease/exonuclease/phosphatase family protein</fullName>
    </submittedName>
</protein>
<keyword evidence="2" id="KW-0378">Hydrolase</keyword>
<keyword evidence="2" id="KW-0269">Exonuclease</keyword>
<dbReference type="InterPro" id="IPR038772">
    <property type="entry name" value="Sph/SMPD2-like"/>
</dbReference>
<reference evidence="2" key="1">
    <citation type="submission" date="2019-07" db="EMBL/GenBank/DDBJ databases">
        <authorList>
            <person name="Wongkuna S."/>
            <person name="Scaria J."/>
        </authorList>
    </citation>
    <scope>NUCLEOTIDE SEQUENCE [LARGE SCALE GENOMIC DNA]</scope>
    <source>
        <strain evidence="2">SW178</strain>
    </source>
</reference>
<dbReference type="GO" id="GO:0004519">
    <property type="term" value="F:endonuclease activity"/>
    <property type="evidence" value="ECO:0007669"/>
    <property type="project" value="UniProtKB-KW"/>
</dbReference>
<dbReference type="PANTHER" id="PTHR16320:SF1">
    <property type="entry name" value="SPHINGOMYELINASE DDB_G0288017"/>
    <property type="match status" value="1"/>
</dbReference>
<dbReference type="RefSeq" id="WP_150311015.1">
    <property type="nucleotide sequence ID" value="NZ_VMSO01000011.1"/>
</dbReference>
<dbReference type="GO" id="GO:0004527">
    <property type="term" value="F:exonuclease activity"/>
    <property type="evidence" value="ECO:0007669"/>
    <property type="project" value="UniProtKB-KW"/>
</dbReference>
<evidence type="ECO:0000313" key="2">
    <source>
        <dbReference type="EMBL" id="KAA8501189.1"/>
    </source>
</evidence>
<organism evidence="2 3">
    <name type="scientific">Mediterraneibacter catenae</name>
    <dbReference type="NCBI Taxonomy" id="2594882"/>
    <lineage>
        <taxon>Bacteria</taxon>
        <taxon>Bacillati</taxon>
        <taxon>Bacillota</taxon>
        <taxon>Clostridia</taxon>
        <taxon>Lachnospirales</taxon>
        <taxon>Lachnospiraceae</taxon>
        <taxon>Mediterraneibacter</taxon>
    </lineage>
</organism>
<dbReference type="Gene3D" id="3.60.10.10">
    <property type="entry name" value="Endonuclease/exonuclease/phosphatase"/>
    <property type="match status" value="1"/>
</dbReference>
<sequence length="587" mass="64499">MKTMKKLLSGLLALCCVLAMLTDIKASAAEPQTGTFTAVSMNVDGLPTDLLGFININEGGPGADGTRAISQKMAQYDWDIIGVSEDFNYDDDLMSSLSANYNAGTHRGGVSWLTNDTDGLNLLWKKTLSVTGESWTAWNTHYSTGAFGTGNGADGMIDKGYRYYEAEVADGVYVDIYILHMDADSDQGDIDARYAQLEQLASAITASDNDNPIIVMGDTNCRYTREDIREAFMNPINEDPRFEIKDAWIEDAWDGVYPNVGDDALMAVDKGGSYEYPKAEIVDKIFYINNTDSQVKLTLDSYEVATDFTDENGTTLADHWPIIGTFTYTVEKEEGDHVHNFVMTDEKEATCTEEGSKTYTCECGESYTEPIAALGHAYEITSQTSAACTEAGETVYTCSRCGDSYAETIPATGHNYVDGVCENCGAKEPSSGSDTVFGQVEDAIESGSRYALVTSSSTQSYALTYETDGTISWDYTDTEAGTAAEDGMAWTVEESDSGYTISTEINGMKKYLARTKTFVGYGYKVALQDDPFTWSVKYNSGTEGFRFTTKVVFKDYTLRYYNSKTGWIATSKGMDIQLYELQETTEE</sequence>
<gene>
    <name evidence="2" type="ORF">FNY66_09790</name>
</gene>
<dbReference type="SUPFAM" id="SSF56219">
    <property type="entry name" value="DNase I-like"/>
    <property type="match status" value="1"/>
</dbReference>
<dbReference type="GO" id="GO:0004767">
    <property type="term" value="F:sphingomyelin phosphodiesterase activity"/>
    <property type="evidence" value="ECO:0007669"/>
    <property type="project" value="InterPro"/>
</dbReference>
<keyword evidence="2" id="KW-0540">Nuclease</keyword>
<dbReference type="PANTHER" id="PTHR16320">
    <property type="entry name" value="SPHINGOMYELINASE FAMILY MEMBER"/>
    <property type="match status" value="1"/>
</dbReference>
<evidence type="ECO:0000256" key="1">
    <source>
        <dbReference type="SAM" id="SignalP"/>
    </source>
</evidence>
<keyword evidence="1" id="KW-0732">Signal</keyword>
<feature type="chain" id="PRO_5024379495" evidence="1">
    <location>
        <begin position="29"/>
        <end position="587"/>
    </location>
</feature>
<dbReference type="Proteomes" id="UP000322025">
    <property type="component" value="Unassembled WGS sequence"/>
</dbReference>
<evidence type="ECO:0000313" key="3">
    <source>
        <dbReference type="Proteomes" id="UP000322025"/>
    </source>
</evidence>
<dbReference type="EMBL" id="VMSO01000011">
    <property type="protein sequence ID" value="KAA8501189.1"/>
    <property type="molecule type" value="Genomic_DNA"/>
</dbReference>
<name>A0A5M9I0B5_9FIRM</name>